<comment type="caution">
    <text evidence="3">The sequence shown here is derived from an EMBL/GenBank/DDBJ whole genome shotgun (WGS) entry which is preliminary data.</text>
</comment>
<keyword evidence="1 3" id="KW-0378">Hydrolase</keyword>
<protein>
    <submittedName>
        <fullName evidence="3">Alpha/beta hydrolase</fullName>
    </submittedName>
</protein>
<dbReference type="PANTHER" id="PTHR48081">
    <property type="entry name" value="AB HYDROLASE SUPERFAMILY PROTEIN C4A8.06C"/>
    <property type="match status" value="1"/>
</dbReference>
<dbReference type="Gene3D" id="3.40.50.1820">
    <property type="entry name" value="alpha/beta hydrolase"/>
    <property type="match status" value="1"/>
</dbReference>
<dbReference type="RefSeq" id="WP_116537282.1">
    <property type="nucleotide sequence ID" value="NZ_QDFT01000013.1"/>
</dbReference>
<evidence type="ECO:0000259" key="2">
    <source>
        <dbReference type="Pfam" id="PF07859"/>
    </source>
</evidence>
<dbReference type="GO" id="GO:0016787">
    <property type="term" value="F:hydrolase activity"/>
    <property type="evidence" value="ECO:0007669"/>
    <property type="project" value="UniProtKB-KW"/>
</dbReference>
<evidence type="ECO:0000313" key="3">
    <source>
        <dbReference type="EMBL" id="PVE75393.1"/>
    </source>
</evidence>
<dbReference type="InterPro" id="IPR013094">
    <property type="entry name" value="AB_hydrolase_3"/>
</dbReference>
<accession>A0A2T7WME9</accession>
<feature type="domain" description="Alpha/beta hydrolase fold-3" evidence="2">
    <location>
        <begin position="71"/>
        <end position="267"/>
    </location>
</feature>
<evidence type="ECO:0000256" key="1">
    <source>
        <dbReference type="ARBA" id="ARBA00022801"/>
    </source>
</evidence>
<proteinExistence type="predicted"/>
<evidence type="ECO:0000313" key="4">
    <source>
        <dbReference type="Proteomes" id="UP000244649"/>
    </source>
</evidence>
<dbReference type="Proteomes" id="UP000244649">
    <property type="component" value="Unassembled WGS sequence"/>
</dbReference>
<dbReference type="PANTHER" id="PTHR48081:SF8">
    <property type="entry name" value="ALPHA_BETA HYDROLASE FOLD-3 DOMAIN-CONTAINING PROTEIN-RELATED"/>
    <property type="match status" value="1"/>
</dbReference>
<gene>
    <name evidence="3" type="ORF">DC432_07170</name>
</gene>
<dbReference type="EMBL" id="QDFT01000013">
    <property type="protein sequence ID" value="PVE75393.1"/>
    <property type="molecule type" value="Genomic_DNA"/>
</dbReference>
<sequence>MRLTTAAMWLNARPIRRALGREDYLATLDPDRRAATPPARLRRRGRVTVTHEGGRPVFRYEPARRTPGLELLYLPGGGLVNPLVPEHWWIIERLARATGAAVTVVCYPLAPEHGADETLAAVDAQYERLAARRGVSRLLVAGDSAGGTVAVGLALRARRRPDALVLLSPWLDLALDDPAIGRRVRRDPSLRVPGLRAGARAWVGARGLNDAALNPARMPLATLPPTLVFQGGCDIFFDDAVAFVARAAAEGAPARLVTAAAGFHVYVGAFWTPEARAAFDLVGALSRDPRGTVT</sequence>
<dbReference type="InterPro" id="IPR029058">
    <property type="entry name" value="AB_hydrolase_fold"/>
</dbReference>
<dbReference type="InterPro" id="IPR050300">
    <property type="entry name" value="GDXG_lipolytic_enzyme"/>
</dbReference>
<reference evidence="3 4" key="1">
    <citation type="submission" date="2018-04" db="EMBL/GenBank/DDBJ databases">
        <authorList>
            <person name="Go L.Y."/>
            <person name="Mitchell J.A."/>
        </authorList>
    </citation>
    <scope>NUCLEOTIDE SEQUENCE [LARGE SCALE GENOMIC DNA]</scope>
    <source>
        <strain evidence="3 4">TPD7010</strain>
    </source>
</reference>
<dbReference type="Pfam" id="PF07859">
    <property type="entry name" value="Abhydrolase_3"/>
    <property type="match status" value="1"/>
</dbReference>
<name>A0A2T7WME9_MICTE</name>
<dbReference type="SUPFAM" id="SSF53474">
    <property type="entry name" value="alpha/beta-Hydrolases"/>
    <property type="match status" value="1"/>
</dbReference>
<dbReference type="AlphaFoldDB" id="A0A2T7WME9"/>
<organism evidence="3 4">
    <name type="scientific">Microbacterium testaceum</name>
    <name type="common">Aureobacterium testaceum</name>
    <name type="synonym">Brevibacterium testaceum</name>
    <dbReference type="NCBI Taxonomy" id="2033"/>
    <lineage>
        <taxon>Bacteria</taxon>
        <taxon>Bacillati</taxon>
        <taxon>Actinomycetota</taxon>
        <taxon>Actinomycetes</taxon>
        <taxon>Micrococcales</taxon>
        <taxon>Microbacteriaceae</taxon>
        <taxon>Microbacterium</taxon>
    </lineage>
</organism>